<organism evidence="8 9">
    <name type="scientific">Caldinitratiruptor microaerophilus</name>
    <dbReference type="NCBI Taxonomy" id="671077"/>
    <lineage>
        <taxon>Bacteria</taxon>
        <taxon>Bacillati</taxon>
        <taxon>Bacillota</taxon>
        <taxon>Clostridia</taxon>
        <taxon>Eubacteriales</taxon>
        <taxon>Symbiobacteriaceae</taxon>
        <taxon>Caldinitratiruptor</taxon>
    </lineage>
</organism>
<dbReference type="Pfam" id="PF09182">
    <property type="entry name" value="PuR_N"/>
    <property type="match status" value="1"/>
</dbReference>
<dbReference type="AlphaFoldDB" id="A0AA35CQC1"/>
<dbReference type="InterPro" id="IPR029057">
    <property type="entry name" value="PRTase-like"/>
</dbReference>
<dbReference type="Gene3D" id="1.10.10.10">
    <property type="entry name" value="Winged helix-like DNA-binding domain superfamily/Winged helix DNA-binding domain"/>
    <property type="match status" value="1"/>
</dbReference>
<dbReference type="Proteomes" id="UP001163687">
    <property type="component" value="Chromosome"/>
</dbReference>
<name>A0AA35CQC1_9FIRM</name>
<comment type="subunit">
    <text evidence="1">Homodimer.</text>
</comment>
<gene>
    <name evidence="8" type="ORF">caldi_30960</name>
</gene>
<dbReference type="InterPro" id="IPR010078">
    <property type="entry name" value="PurR_Bsub"/>
</dbReference>
<dbReference type="SUPFAM" id="SSF46785">
    <property type="entry name" value="Winged helix' DNA-binding domain"/>
    <property type="match status" value="1"/>
</dbReference>
<evidence type="ECO:0000313" key="9">
    <source>
        <dbReference type="Proteomes" id="UP001163687"/>
    </source>
</evidence>
<keyword evidence="9" id="KW-1185">Reference proteome</keyword>
<feature type="domain" description="Bacterial purine repressor N-terminal" evidence="7">
    <location>
        <begin position="6"/>
        <end position="74"/>
    </location>
</feature>
<dbReference type="SUPFAM" id="SSF53271">
    <property type="entry name" value="PRTase-like"/>
    <property type="match status" value="1"/>
</dbReference>
<dbReference type="EMBL" id="AP025628">
    <property type="protein sequence ID" value="BDG62006.1"/>
    <property type="molecule type" value="Genomic_DNA"/>
</dbReference>
<dbReference type="InterPro" id="IPR000836">
    <property type="entry name" value="PRTase_dom"/>
</dbReference>
<dbReference type="CDD" id="cd06223">
    <property type="entry name" value="PRTases_typeI"/>
    <property type="match status" value="1"/>
</dbReference>
<reference evidence="8" key="1">
    <citation type="submission" date="2022-03" db="EMBL/GenBank/DDBJ databases">
        <title>Complete genome sequence of Caldinitratiruptor microaerophilus.</title>
        <authorList>
            <person name="Mukaiyama R."/>
            <person name="Nishiyama T."/>
            <person name="Ueda K."/>
        </authorList>
    </citation>
    <scope>NUCLEOTIDE SEQUENCE</scope>
    <source>
        <strain evidence="8">JCM 16183</strain>
    </source>
</reference>
<dbReference type="GO" id="GO:0045982">
    <property type="term" value="P:negative regulation of purine nucleobase metabolic process"/>
    <property type="evidence" value="ECO:0007669"/>
    <property type="project" value="InterPro"/>
</dbReference>
<proteinExistence type="inferred from homology"/>
<evidence type="ECO:0000256" key="4">
    <source>
        <dbReference type="ARBA" id="ARBA00023163"/>
    </source>
</evidence>
<dbReference type="Pfam" id="PF00156">
    <property type="entry name" value="Pribosyltran"/>
    <property type="match status" value="1"/>
</dbReference>
<evidence type="ECO:0000259" key="7">
    <source>
        <dbReference type="Pfam" id="PF09182"/>
    </source>
</evidence>
<evidence type="ECO:0000256" key="1">
    <source>
        <dbReference type="ARBA" id="ARBA00011738"/>
    </source>
</evidence>
<protein>
    <submittedName>
        <fullName evidence="8">Pur operon repressor</fullName>
    </submittedName>
</protein>
<accession>A0AA35CQC1</accession>
<comment type="similarity">
    <text evidence="5">Belongs to the purine/pyrimidine phosphoribosyltransferase family. PurR subfamily.</text>
</comment>
<dbReference type="KEGG" id="cmic:caldi_30960"/>
<evidence type="ECO:0000313" key="8">
    <source>
        <dbReference type="EMBL" id="BDG62006.1"/>
    </source>
</evidence>
<dbReference type="NCBIfam" id="TIGR01743">
    <property type="entry name" value="purR_Bsub"/>
    <property type="match status" value="1"/>
</dbReference>
<keyword evidence="3" id="KW-0238">DNA-binding</keyword>
<evidence type="ECO:0000256" key="2">
    <source>
        <dbReference type="ARBA" id="ARBA00023015"/>
    </source>
</evidence>
<dbReference type="Gene3D" id="3.40.50.2020">
    <property type="match status" value="1"/>
</dbReference>
<dbReference type="InterPro" id="IPR036388">
    <property type="entry name" value="WH-like_DNA-bd_sf"/>
</dbReference>
<dbReference type="PANTHER" id="PTHR43864:SF2">
    <property type="entry name" value="PUR OPERON REPRESSOR"/>
    <property type="match status" value="1"/>
</dbReference>
<evidence type="ECO:0000256" key="3">
    <source>
        <dbReference type="ARBA" id="ARBA00023125"/>
    </source>
</evidence>
<feature type="domain" description="Phosphoribosyltransferase" evidence="6">
    <location>
        <begin position="129"/>
        <end position="255"/>
    </location>
</feature>
<dbReference type="PANTHER" id="PTHR43864">
    <property type="entry name" value="HYPOXANTHINE/GUANINE PHOSPHORIBOSYLTRANSFERASE"/>
    <property type="match status" value="1"/>
</dbReference>
<dbReference type="InterPro" id="IPR036390">
    <property type="entry name" value="WH_DNA-bd_sf"/>
</dbReference>
<dbReference type="GO" id="GO:0045892">
    <property type="term" value="P:negative regulation of DNA-templated transcription"/>
    <property type="evidence" value="ECO:0007669"/>
    <property type="project" value="InterPro"/>
</dbReference>
<evidence type="ECO:0000256" key="5">
    <source>
        <dbReference type="ARBA" id="ARBA00049656"/>
    </source>
</evidence>
<evidence type="ECO:0000259" key="6">
    <source>
        <dbReference type="Pfam" id="PF00156"/>
    </source>
</evidence>
<sequence length="273" mass="28570">MLKLSRAARVALLVKSLVEHPGEVIPLAHFAERLGAAKSSISEDVALVRAAFETAGGGRLTTLAGAAGGVVYLPLPSPAEQADVVRRLAGVLSAPERILPGGFLYMTDVVSSPVWAARIGEVFAARFHAARPTCVLTVETKGIPVALMTARALNLPLVIARREGRVTEGPQVTISYVTGSRGRIETLTAGIRAIPPEARVLIIDDFIKAGGTAAGMIELVRQFPGATVVGIGVLVATAEPARKRVSGYRSLLTLEGVDEEQGTVRIVPSESEG</sequence>
<dbReference type="GO" id="GO:0003677">
    <property type="term" value="F:DNA binding"/>
    <property type="evidence" value="ECO:0007669"/>
    <property type="project" value="UniProtKB-KW"/>
</dbReference>
<dbReference type="InterPro" id="IPR015265">
    <property type="entry name" value="PuR_N"/>
</dbReference>
<dbReference type="InterPro" id="IPR050118">
    <property type="entry name" value="Pur/Pyrimidine_PRTase"/>
</dbReference>
<keyword evidence="2" id="KW-0805">Transcription regulation</keyword>
<dbReference type="RefSeq" id="WP_264842618.1">
    <property type="nucleotide sequence ID" value="NZ_AP025628.1"/>
</dbReference>
<keyword evidence="4" id="KW-0804">Transcription</keyword>